<gene>
    <name evidence="1" type="ORF">PBI_MAHDIA_36</name>
</gene>
<protein>
    <submittedName>
        <fullName evidence="1">Uncharacterized protein</fullName>
    </submittedName>
</protein>
<evidence type="ECO:0000313" key="1">
    <source>
        <dbReference type="EMBL" id="ATW59035.1"/>
    </source>
</evidence>
<keyword evidence="2" id="KW-1185">Reference proteome</keyword>
<sequence length="65" mass="7198">MRVLGISPTEGEGTAERGRCRHCGESVILVKFMNYPDTWFHTNTRFLACQGGKTEAEPEEITPAA</sequence>
<proteinExistence type="predicted"/>
<evidence type="ECO:0000313" key="2">
    <source>
        <dbReference type="Proteomes" id="UP000240384"/>
    </source>
</evidence>
<dbReference type="EMBL" id="MG198783">
    <property type="protein sequence ID" value="ATW59035.1"/>
    <property type="molecule type" value="Genomic_DNA"/>
</dbReference>
<dbReference type="OrthoDB" id="37256at10239"/>
<reference evidence="2" key="1">
    <citation type="submission" date="2017-10" db="EMBL/GenBank/DDBJ databases">
        <authorList>
            <person name="Banno H."/>
            <person name="Chua N.-H."/>
        </authorList>
    </citation>
    <scope>NUCLEOTIDE SEQUENCE [LARGE SCALE GENOMIC DNA]</scope>
</reference>
<name>A0A2H4P9X2_9CAUD</name>
<dbReference type="Proteomes" id="UP000240384">
    <property type="component" value="Segment"/>
</dbReference>
<accession>A0A2H4P9X2</accession>
<organism evidence="1 2">
    <name type="scientific">Gordonia phage Mahdia</name>
    <dbReference type="NCBI Taxonomy" id="2047873"/>
    <lineage>
        <taxon>Viruses</taxon>
        <taxon>Duplodnaviria</taxon>
        <taxon>Heunggongvirae</taxon>
        <taxon>Uroviricota</taxon>
        <taxon>Caudoviricetes</taxon>
        <taxon>Gustavvirus</taxon>
        <taxon>Gustavvirus mahdia</taxon>
    </lineage>
</organism>